<proteinExistence type="predicted"/>
<evidence type="ECO:0000313" key="1">
    <source>
        <dbReference type="EMBL" id="KFM69820.1"/>
    </source>
</evidence>
<gene>
    <name evidence="1" type="ORF">X975_04837</name>
</gene>
<protein>
    <submittedName>
        <fullName evidence="1">Uncharacterized protein</fullName>
    </submittedName>
</protein>
<evidence type="ECO:0000313" key="2">
    <source>
        <dbReference type="Proteomes" id="UP000054359"/>
    </source>
</evidence>
<dbReference type="Proteomes" id="UP000054359">
    <property type="component" value="Unassembled WGS sequence"/>
</dbReference>
<keyword evidence="2" id="KW-1185">Reference proteome</keyword>
<accession>A0A087TXI1</accession>
<dbReference type="AlphaFoldDB" id="A0A087TXI1"/>
<organism evidence="1 2">
    <name type="scientific">Stegodyphus mimosarum</name>
    <name type="common">African social velvet spider</name>
    <dbReference type="NCBI Taxonomy" id="407821"/>
    <lineage>
        <taxon>Eukaryota</taxon>
        <taxon>Metazoa</taxon>
        <taxon>Ecdysozoa</taxon>
        <taxon>Arthropoda</taxon>
        <taxon>Chelicerata</taxon>
        <taxon>Arachnida</taxon>
        <taxon>Araneae</taxon>
        <taxon>Araneomorphae</taxon>
        <taxon>Entelegynae</taxon>
        <taxon>Eresoidea</taxon>
        <taxon>Eresidae</taxon>
        <taxon>Stegodyphus</taxon>
    </lineage>
</organism>
<name>A0A087TXI1_STEMI</name>
<feature type="non-terminal residue" evidence="1">
    <location>
        <position position="82"/>
    </location>
</feature>
<dbReference type="EMBL" id="KK117207">
    <property type="protein sequence ID" value="KFM69820.1"/>
    <property type="molecule type" value="Genomic_DNA"/>
</dbReference>
<sequence length="82" mass="10181">MDTLIIMENVKKARKRISLFLHFLELYWFQYFSEFVFLRACYTRRDKYKLHSPQMHLKEAEYLLSFSYVSHILMICREVFCN</sequence>
<reference evidence="1 2" key="1">
    <citation type="submission" date="2013-11" db="EMBL/GenBank/DDBJ databases">
        <title>Genome sequencing of Stegodyphus mimosarum.</title>
        <authorList>
            <person name="Bechsgaard J."/>
        </authorList>
    </citation>
    <scope>NUCLEOTIDE SEQUENCE [LARGE SCALE GENOMIC DNA]</scope>
</reference>